<dbReference type="OrthoDB" id="9778595at2"/>
<evidence type="ECO:0000313" key="13">
    <source>
        <dbReference type="EMBL" id="ORC36346.1"/>
    </source>
</evidence>
<gene>
    <name evidence="13" type="ORF">B4O97_07085</name>
</gene>
<dbReference type="InterPro" id="IPR003374">
    <property type="entry name" value="ApbE-like_sf"/>
</dbReference>
<evidence type="ECO:0000256" key="8">
    <source>
        <dbReference type="ARBA" id="ARBA00031306"/>
    </source>
</evidence>
<dbReference type="EMBL" id="MWQY01000006">
    <property type="protein sequence ID" value="ORC36346.1"/>
    <property type="molecule type" value="Genomic_DNA"/>
</dbReference>
<dbReference type="PANTHER" id="PTHR30040:SF2">
    <property type="entry name" value="FAD:PROTEIN FMN TRANSFERASE"/>
    <property type="match status" value="1"/>
</dbReference>
<dbReference type="InterPro" id="IPR024932">
    <property type="entry name" value="ApbE"/>
</dbReference>
<accession>A0A1Y1RZU9</accession>
<dbReference type="STRING" id="1963862.B4O97_07085"/>
<evidence type="ECO:0000313" key="14">
    <source>
        <dbReference type="Proteomes" id="UP000192343"/>
    </source>
</evidence>
<dbReference type="GO" id="GO:0046872">
    <property type="term" value="F:metal ion binding"/>
    <property type="evidence" value="ECO:0007669"/>
    <property type="project" value="UniProtKB-UniRule"/>
</dbReference>
<keyword evidence="3 10" id="KW-0285">Flavoprotein</keyword>
<keyword evidence="12" id="KW-1003">Cell membrane</keyword>
<keyword evidence="12" id="KW-0449">Lipoprotein</keyword>
<comment type="cofactor">
    <cofactor evidence="11">
        <name>Mg(2+)</name>
        <dbReference type="ChEBI" id="CHEBI:18420"/>
    </cofactor>
    <cofactor evidence="11">
        <name>Mn(2+)</name>
        <dbReference type="ChEBI" id="CHEBI:29035"/>
    </cofactor>
    <text evidence="11">Magnesium. Can also use manganese.</text>
</comment>
<dbReference type="Pfam" id="PF02424">
    <property type="entry name" value="ApbE"/>
    <property type="match status" value="1"/>
</dbReference>
<keyword evidence="12" id="KW-0997">Cell inner membrane</keyword>
<dbReference type="PIRSF" id="PIRSF006268">
    <property type="entry name" value="ApbE"/>
    <property type="match status" value="1"/>
</dbReference>
<keyword evidence="6 10" id="KW-0274">FAD</keyword>
<dbReference type="PANTHER" id="PTHR30040">
    <property type="entry name" value="THIAMINE BIOSYNTHESIS LIPOPROTEIN APBE"/>
    <property type="match status" value="1"/>
</dbReference>
<keyword evidence="12" id="KW-0472">Membrane</keyword>
<evidence type="ECO:0000256" key="7">
    <source>
        <dbReference type="ARBA" id="ARBA00022842"/>
    </source>
</evidence>
<keyword evidence="14" id="KW-1185">Reference proteome</keyword>
<comment type="function">
    <text evidence="12">Flavin transferase that catalyzes the transfer of the FMN moiety of FAD and its covalent binding to the hydroxyl group of a threonine residue in a target flavoprotein.</text>
</comment>
<evidence type="ECO:0000256" key="2">
    <source>
        <dbReference type="ARBA" id="ARBA00016337"/>
    </source>
</evidence>
<feature type="binding site" evidence="11">
    <location>
        <position position="170"/>
    </location>
    <ligand>
        <name>Mg(2+)</name>
        <dbReference type="ChEBI" id="CHEBI:18420"/>
    </ligand>
</feature>
<evidence type="ECO:0000256" key="1">
    <source>
        <dbReference type="ARBA" id="ARBA00011955"/>
    </source>
</evidence>
<evidence type="ECO:0000256" key="11">
    <source>
        <dbReference type="PIRSR" id="PIRSR006268-2"/>
    </source>
</evidence>
<protein>
    <recommendedName>
        <fullName evidence="2 10">FAD:protein FMN transferase</fullName>
        <ecNumber evidence="1 10">2.7.1.180</ecNumber>
    </recommendedName>
    <alternativeName>
        <fullName evidence="8 10">Flavin transferase</fullName>
    </alternativeName>
</protein>
<name>A0A1Y1RZU9_9SPIO</name>
<keyword evidence="4 10" id="KW-0808">Transferase</keyword>
<sequence length="338" mass="36506">MSRVSSVKILIPGIVFLILASCGLEQSTRTEIDLLGTTCTVTVYARKPSPVLEESFARIREIDRLMSYTGEESEVAAINRKAGDGGASVSSSTLEVVERGLHFSQLGGGRFDITIGPLVELWGIGKENPGRVPSAEEIRDAVSRINYRRVRIEGESVALENPGMAIDLGGIAKGYAADEIVRILEDSGVKHALINLGGNVYAHGKKPDGSLWRIGVQNPESNRGSYLGVLTVADRAVVTSGPYERFFTLDGKRYHHILDPETGFPVENGLSSVTIVAENSMDADALSTLVFVLGVEKGLELVESMEGIEALLVTEEKKLFSSSGMESIFKLTDEEFSL</sequence>
<dbReference type="Proteomes" id="UP000192343">
    <property type="component" value="Unassembled WGS sequence"/>
</dbReference>
<comment type="catalytic activity">
    <reaction evidence="9 10 12">
        <text>L-threonyl-[protein] + FAD = FMN-L-threonyl-[protein] + AMP + H(+)</text>
        <dbReference type="Rhea" id="RHEA:36847"/>
        <dbReference type="Rhea" id="RHEA-COMP:11060"/>
        <dbReference type="Rhea" id="RHEA-COMP:11061"/>
        <dbReference type="ChEBI" id="CHEBI:15378"/>
        <dbReference type="ChEBI" id="CHEBI:30013"/>
        <dbReference type="ChEBI" id="CHEBI:57692"/>
        <dbReference type="ChEBI" id="CHEBI:74257"/>
        <dbReference type="ChEBI" id="CHEBI:456215"/>
        <dbReference type="EC" id="2.7.1.180"/>
    </reaction>
</comment>
<dbReference type="EC" id="2.7.1.180" evidence="1 10"/>
<comment type="similarity">
    <text evidence="10 12">Belongs to the ApbE family.</text>
</comment>
<dbReference type="SUPFAM" id="SSF143631">
    <property type="entry name" value="ApbE-like"/>
    <property type="match status" value="1"/>
</dbReference>
<evidence type="ECO:0000256" key="6">
    <source>
        <dbReference type="ARBA" id="ARBA00022827"/>
    </source>
</evidence>
<evidence type="ECO:0000256" key="9">
    <source>
        <dbReference type="ARBA" id="ARBA00048540"/>
    </source>
</evidence>
<evidence type="ECO:0000256" key="3">
    <source>
        <dbReference type="ARBA" id="ARBA00022630"/>
    </source>
</evidence>
<comment type="subcellular location">
    <subcellularLocation>
        <location evidence="12">Cell inner membrane</location>
        <topology evidence="12">Lipid-anchor</topology>
        <orientation evidence="12">Periplasmic side</orientation>
    </subcellularLocation>
</comment>
<evidence type="ECO:0000256" key="10">
    <source>
        <dbReference type="PIRNR" id="PIRNR006268"/>
    </source>
</evidence>
<evidence type="ECO:0000256" key="4">
    <source>
        <dbReference type="ARBA" id="ARBA00022679"/>
    </source>
</evidence>
<feature type="binding site" evidence="11">
    <location>
        <position position="284"/>
    </location>
    <ligand>
        <name>Mg(2+)</name>
        <dbReference type="ChEBI" id="CHEBI:18420"/>
    </ligand>
</feature>
<evidence type="ECO:0000256" key="12">
    <source>
        <dbReference type="RuleBase" id="RU363002"/>
    </source>
</evidence>
<dbReference type="PROSITE" id="PS51257">
    <property type="entry name" value="PROKAR_LIPOPROTEIN"/>
    <property type="match status" value="1"/>
</dbReference>
<keyword evidence="5 10" id="KW-0479">Metal-binding</keyword>
<evidence type="ECO:0000256" key="5">
    <source>
        <dbReference type="ARBA" id="ARBA00022723"/>
    </source>
</evidence>
<proteinExistence type="inferred from homology"/>
<dbReference type="GO" id="GO:0016740">
    <property type="term" value="F:transferase activity"/>
    <property type="evidence" value="ECO:0007669"/>
    <property type="project" value="UniProtKB-UniRule"/>
</dbReference>
<dbReference type="Gene3D" id="3.10.520.10">
    <property type="entry name" value="ApbE-like domains"/>
    <property type="match status" value="1"/>
</dbReference>
<feature type="binding site" evidence="11">
    <location>
        <position position="288"/>
    </location>
    <ligand>
        <name>Mg(2+)</name>
        <dbReference type="ChEBI" id="CHEBI:18420"/>
    </ligand>
</feature>
<comment type="caution">
    <text evidence="13">The sequence shown here is derived from an EMBL/GenBank/DDBJ whole genome shotgun (WGS) entry which is preliminary data.</text>
</comment>
<dbReference type="RefSeq" id="WP_083049534.1">
    <property type="nucleotide sequence ID" value="NZ_CAXXQO010000003.1"/>
</dbReference>
<dbReference type="GO" id="GO:0005886">
    <property type="term" value="C:plasma membrane"/>
    <property type="evidence" value="ECO:0007669"/>
    <property type="project" value="UniProtKB-SubCell"/>
</dbReference>
<dbReference type="AlphaFoldDB" id="A0A1Y1RZU9"/>
<organism evidence="13 14">
    <name type="scientific">Marispirochaeta aestuarii</name>
    <dbReference type="NCBI Taxonomy" id="1963862"/>
    <lineage>
        <taxon>Bacteria</taxon>
        <taxon>Pseudomonadati</taxon>
        <taxon>Spirochaetota</taxon>
        <taxon>Spirochaetia</taxon>
        <taxon>Spirochaetales</taxon>
        <taxon>Spirochaetaceae</taxon>
        <taxon>Marispirochaeta</taxon>
    </lineage>
</organism>
<reference evidence="13 14" key="1">
    <citation type="submission" date="2017-03" db="EMBL/GenBank/DDBJ databases">
        <title>Draft Genome sequence of Marispirochaeta sp. strain JC444.</title>
        <authorList>
            <person name="Shivani Y."/>
            <person name="Subhash Y."/>
            <person name="Sasikala C."/>
            <person name="Ramana C."/>
        </authorList>
    </citation>
    <scope>NUCLEOTIDE SEQUENCE [LARGE SCALE GENOMIC DNA]</scope>
    <source>
        <strain evidence="13 14">JC444</strain>
    </source>
</reference>
<keyword evidence="7 10" id="KW-0460">Magnesium</keyword>